<comment type="caution">
    <text evidence="1">The sequence shown here is derived from an EMBL/GenBank/DDBJ whole genome shotgun (WGS) entry which is preliminary data.</text>
</comment>
<evidence type="ECO:0000313" key="1">
    <source>
        <dbReference type="EMBL" id="SUX78037.1"/>
    </source>
</evidence>
<dbReference type="Proteomes" id="UP000255286">
    <property type="component" value="Unassembled WGS sequence"/>
</dbReference>
<sequence>MNHSQPHLSTTHTPHTIELTTEQMFDSLVPYFTEVTHPQKRSRLPKVLTFTTDHKRVWAYLRECEDDTAGCVMFDLSCTARDLGMTQKRVMTVIGDLDNAGWILCRDIGSPGAGTYQITIQDIETIVSLCSTITYAQPTILTMDVLRGSRLVH</sequence>
<gene>
    <name evidence="1" type="ORF">NCTC8782_00473</name>
</gene>
<dbReference type="EMBL" id="UIGT01000001">
    <property type="protein sequence ID" value="SUX78037.1"/>
    <property type="molecule type" value="Genomic_DNA"/>
</dbReference>
<name>A0A9Q8E6S9_9ENTR</name>
<dbReference type="RefSeq" id="WP_069601752.1">
    <property type="nucleotide sequence ID" value="NZ_UIGT01000001.1"/>
</dbReference>
<evidence type="ECO:0000313" key="2">
    <source>
        <dbReference type="Proteomes" id="UP000255286"/>
    </source>
</evidence>
<accession>A0A9Q8E6S9</accession>
<proteinExistence type="predicted"/>
<organism evidence="1 2">
    <name type="scientific">Citrobacter youngae</name>
    <dbReference type="NCBI Taxonomy" id="133448"/>
    <lineage>
        <taxon>Bacteria</taxon>
        <taxon>Pseudomonadati</taxon>
        <taxon>Pseudomonadota</taxon>
        <taxon>Gammaproteobacteria</taxon>
        <taxon>Enterobacterales</taxon>
        <taxon>Enterobacteriaceae</taxon>
        <taxon>Citrobacter</taxon>
        <taxon>Citrobacter freundii complex</taxon>
    </lineage>
</organism>
<protein>
    <submittedName>
        <fullName evidence="1">Uncharacterized protein</fullName>
    </submittedName>
</protein>
<reference evidence="1 2" key="1">
    <citation type="submission" date="2018-06" db="EMBL/GenBank/DDBJ databases">
        <authorList>
            <consortium name="Pathogen Informatics"/>
            <person name="Doyle S."/>
        </authorList>
    </citation>
    <scope>NUCLEOTIDE SEQUENCE [LARGE SCALE GENOMIC DNA]</scope>
    <source>
        <strain evidence="1 2">NCTC8782</strain>
    </source>
</reference>
<dbReference type="AlphaFoldDB" id="A0A9Q8E6S9"/>